<dbReference type="OrthoDB" id="9813151at2"/>
<organism evidence="15">
    <name type="scientific">Candidatus Enterococcus mansonii</name>
    <dbReference type="NCBI Taxonomy" id="1834181"/>
    <lineage>
        <taxon>Bacteria</taxon>
        <taxon>Bacillati</taxon>
        <taxon>Bacillota</taxon>
        <taxon>Bacilli</taxon>
        <taxon>Lactobacillales</taxon>
        <taxon>Enterococcaceae</taxon>
        <taxon>Enterococcus</taxon>
    </lineage>
</organism>
<evidence type="ECO:0000256" key="10">
    <source>
        <dbReference type="ARBA" id="ARBA00023136"/>
    </source>
</evidence>
<accession>A0A242C667</accession>
<evidence type="ECO:0000256" key="11">
    <source>
        <dbReference type="SAM" id="Phobius"/>
    </source>
</evidence>
<evidence type="ECO:0000256" key="1">
    <source>
        <dbReference type="ARBA" id="ARBA00000085"/>
    </source>
</evidence>
<dbReference type="EC" id="2.7.13.3" evidence="3"/>
<dbReference type="STRING" id="1834181.A5880_002929"/>
<dbReference type="Pfam" id="PF02518">
    <property type="entry name" value="HATPase_c"/>
    <property type="match status" value="1"/>
</dbReference>
<comment type="caution">
    <text evidence="15">The sequence shown here is derived from an EMBL/GenBank/DDBJ whole genome shotgun (WGS) entry which is preliminary data.</text>
</comment>
<dbReference type="PRINTS" id="PR00344">
    <property type="entry name" value="BCTRLSENSOR"/>
</dbReference>
<comment type="catalytic activity">
    <reaction evidence="1">
        <text>ATP + protein L-histidine = ADP + protein N-phospho-L-histidine.</text>
        <dbReference type="EC" id="2.7.13.3"/>
    </reaction>
</comment>
<dbReference type="Gene3D" id="1.10.287.130">
    <property type="match status" value="1"/>
</dbReference>
<dbReference type="InterPro" id="IPR036890">
    <property type="entry name" value="HATPase_C_sf"/>
</dbReference>
<dbReference type="Gene3D" id="3.30.565.10">
    <property type="entry name" value="Histidine kinase-like ATPase, C-terminal domain"/>
    <property type="match status" value="1"/>
</dbReference>
<evidence type="ECO:0000256" key="6">
    <source>
        <dbReference type="ARBA" id="ARBA00022692"/>
    </source>
</evidence>
<dbReference type="SMART" id="SM00387">
    <property type="entry name" value="HATPase_c"/>
    <property type="match status" value="1"/>
</dbReference>
<keyword evidence="8 11" id="KW-1133">Transmembrane helix</keyword>
<feature type="domain" description="HAMP" evidence="13">
    <location>
        <begin position="98"/>
        <end position="152"/>
    </location>
</feature>
<reference evidence="14 16" key="2">
    <citation type="submission" date="2018-07" db="EMBL/GenBank/DDBJ databases">
        <title>The Genome Sequence of Enterococcus sp. DIV0659b.</title>
        <authorList>
            <consortium name="The Broad Institute Genomics Platform"/>
            <consortium name="The Broad Institute Genomic Center for Infectious Diseases"/>
            <person name="Earl A."/>
            <person name="Manson A."/>
            <person name="Schwartman J."/>
            <person name="Gilmore M."/>
            <person name="Abouelleil A."/>
            <person name="Cao P."/>
            <person name="Chapman S."/>
            <person name="Cusick C."/>
            <person name="Shea T."/>
            <person name="Young S."/>
            <person name="Neafsey D."/>
            <person name="Nusbaum C."/>
            <person name="Birren B."/>
        </authorList>
    </citation>
    <scope>NUCLEOTIDE SEQUENCE [LARGE SCALE GENOMIC DNA]</scope>
    <source>
        <strain evidence="14 16">4G2_DIV0659</strain>
    </source>
</reference>
<feature type="domain" description="Histidine kinase" evidence="12">
    <location>
        <begin position="160"/>
        <end position="372"/>
    </location>
</feature>
<dbReference type="InterPro" id="IPR005467">
    <property type="entry name" value="His_kinase_dom"/>
</dbReference>
<evidence type="ECO:0000256" key="2">
    <source>
        <dbReference type="ARBA" id="ARBA00004370"/>
    </source>
</evidence>
<dbReference type="InterPro" id="IPR003660">
    <property type="entry name" value="HAMP_dom"/>
</dbReference>
<evidence type="ECO:0000313" key="15">
    <source>
        <dbReference type="EMBL" id="OTO05754.1"/>
    </source>
</evidence>
<keyword evidence="6 11" id="KW-0812">Transmembrane</keyword>
<dbReference type="InterPro" id="IPR003661">
    <property type="entry name" value="HisK_dim/P_dom"/>
</dbReference>
<evidence type="ECO:0000256" key="3">
    <source>
        <dbReference type="ARBA" id="ARBA00012438"/>
    </source>
</evidence>
<evidence type="ECO:0000256" key="9">
    <source>
        <dbReference type="ARBA" id="ARBA00023012"/>
    </source>
</evidence>
<dbReference type="PANTHER" id="PTHR45436:SF5">
    <property type="entry name" value="SENSOR HISTIDINE KINASE TRCS"/>
    <property type="match status" value="1"/>
</dbReference>
<dbReference type="SUPFAM" id="SSF47384">
    <property type="entry name" value="Homodimeric domain of signal transducing histidine kinase"/>
    <property type="match status" value="1"/>
</dbReference>
<dbReference type="GO" id="GO:0005886">
    <property type="term" value="C:plasma membrane"/>
    <property type="evidence" value="ECO:0007669"/>
    <property type="project" value="TreeGrafter"/>
</dbReference>
<dbReference type="InterPro" id="IPR050428">
    <property type="entry name" value="TCS_sensor_his_kinase"/>
</dbReference>
<name>A0A242C667_9ENTE</name>
<dbReference type="InterPro" id="IPR036097">
    <property type="entry name" value="HisK_dim/P_sf"/>
</dbReference>
<proteinExistence type="predicted"/>
<dbReference type="PROSITE" id="PS50109">
    <property type="entry name" value="HIS_KIN"/>
    <property type="match status" value="1"/>
</dbReference>
<dbReference type="Gene3D" id="6.10.340.10">
    <property type="match status" value="1"/>
</dbReference>
<dbReference type="PANTHER" id="PTHR45436">
    <property type="entry name" value="SENSOR HISTIDINE KINASE YKOH"/>
    <property type="match status" value="1"/>
</dbReference>
<dbReference type="PROSITE" id="PS50885">
    <property type="entry name" value="HAMP"/>
    <property type="match status" value="1"/>
</dbReference>
<dbReference type="EMBL" id="NGLE01000004">
    <property type="protein sequence ID" value="OTO05754.1"/>
    <property type="molecule type" value="Genomic_DNA"/>
</dbReference>
<reference evidence="15" key="1">
    <citation type="submission" date="2017-05" db="EMBL/GenBank/DDBJ databases">
        <title>The Genome Sequence of Enterococcus sp. 4G2_DIV0659.</title>
        <authorList>
            <consortium name="The Broad Institute Genomics Platform"/>
            <consortium name="The Broad Institute Genomic Center for Infectious Diseases"/>
            <person name="Earl A."/>
            <person name="Manson A."/>
            <person name="Schwartman J."/>
            <person name="Gilmore M."/>
            <person name="Abouelleil A."/>
            <person name="Cao P."/>
            <person name="Chapman S."/>
            <person name="Cusick C."/>
            <person name="Shea T."/>
            <person name="Young S."/>
            <person name="Neafsey D."/>
            <person name="Nusbaum C."/>
            <person name="Birren B."/>
        </authorList>
    </citation>
    <scope>NUCLEOTIDE SEQUENCE [LARGE SCALE GENOMIC DNA]</scope>
    <source>
        <strain evidence="15">4G2_DIV0659</strain>
    </source>
</reference>
<dbReference type="GO" id="GO:0000155">
    <property type="term" value="F:phosphorelay sensor kinase activity"/>
    <property type="evidence" value="ECO:0007669"/>
    <property type="project" value="InterPro"/>
</dbReference>
<evidence type="ECO:0000256" key="8">
    <source>
        <dbReference type="ARBA" id="ARBA00022989"/>
    </source>
</evidence>
<evidence type="ECO:0000313" key="14">
    <source>
        <dbReference type="EMBL" id="MEI5993111.1"/>
    </source>
</evidence>
<dbReference type="SUPFAM" id="SSF55874">
    <property type="entry name" value="ATPase domain of HSP90 chaperone/DNA topoisomerase II/histidine kinase"/>
    <property type="match status" value="1"/>
</dbReference>
<evidence type="ECO:0000256" key="7">
    <source>
        <dbReference type="ARBA" id="ARBA00022777"/>
    </source>
</evidence>
<protein>
    <recommendedName>
        <fullName evidence="3">histidine kinase</fullName>
        <ecNumber evidence="3">2.7.13.3</ecNumber>
    </recommendedName>
</protein>
<keyword evidence="4" id="KW-0597">Phosphoprotein</keyword>
<keyword evidence="7" id="KW-0418">Kinase</keyword>
<evidence type="ECO:0000256" key="5">
    <source>
        <dbReference type="ARBA" id="ARBA00022679"/>
    </source>
</evidence>
<dbReference type="AlphaFoldDB" id="A0A242C667"/>
<dbReference type="SMART" id="SM00388">
    <property type="entry name" value="HisKA"/>
    <property type="match status" value="1"/>
</dbReference>
<keyword evidence="5" id="KW-0808">Transferase</keyword>
<dbReference type="Proteomes" id="UP000195139">
    <property type="component" value="Unassembled WGS sequence"/>
</dbReference>
<sequence>MSLQKQITLLVSGLLVSMSLVILLFSVSGANKNFTVERLTALDSSNQEVIKAQAPSNKKGTDLAITLAKARTSFSSTIIFVWLIVIILGTIITYRLVGKSLGSLVKLQKTMSRLDTRNIGKQIEIDPSQPQEVQALSTSYNEMTTRLDESFLKQKNFINNAAHELKTPLAVIITYAQLLQMTADESDQESQKMTDAILSSCDKLSMTLEQLLLLANDNLLQLTDSISTDYIINDVFTELKEQALEKQICLVNKSQKNNQIKGNQVMLGVVVKNLVENAIKYGDEASDVTVMTKVSNDILTVEVRNTGQEIMEDEVESIFDPFYRGQKVSNQIIGNGLGLALVKKIIESHTGEVACTIHGKEICFHFSIPTRQI</sequence>
<dbReference type="CDD" id="cd00082">
    <property type="entry name" value="HisKA"/>
    <property type="match status" value="1"/>
</dbReference>
<comment type="subcellular location">
    <subcellularLocation>
        <location evidence="2">Membrane</location>
    </subcellularLocation>
</comment>
<dbReference type="RefSeq" id="WP_086331779.1">
    <property type="nucleotide sequence ID" value="NZ_NGLE02000001.1"/>
</dbReference>
<dbReference type="Pfam" id="PF00512">
    <property type="entry name" value="HisKA"/>
    <property type="match status" value="1"/>
</dbReference>
<keyword evidence="9" id="KW-0902">Two-component regulatory system</keyword>
<feature type="transmembrane region" description="Helical" evidence="11">
    <location>
        <begin position="77"/>
        <end position="97"/>
    </location>
</feature>
<dbReference type="InterPro" id="IPR003594">
    <property type="entry name" value="HATPase_dom"/>
</dbReference>
<evidence type="ECO:0000313" key="16">
    <source>
        <dbReference type="Proteomes" id="UP000195139"/>
    </source>
</evidence>
<dbReference type="EMBL" id="NGLE02000001">
    <property type="protein sequence ID" value="MEI5993111.1"/>
    <property type="molecule type" value="Genomic_DNA"/>
</dbReference>
<keyword evidence="10 11" id="KW-0472">Membrane</keyword>
<feature type="transmembrane region" description="Helical" evidence="11">
    <location>
        <begin position="7"/>
        <end position="27"/>
    </location>
</feature>
<evidence type="ECO:0000259" key="12">
    <source>
        <dbReference type="PROSITE" id="PS50109"/>
    </source>
</evidence>
<evidence type="ECO:0000256" key="4">
    <source>
        <dbReference type="ARBA" id="ARBA00022553"/>
    </source>
</evidence>
<dbReference type="InterPro" id="IPR004358">
    <property type="entry name" value="Sig_transdc_His_kin-like_C"/>
</dbReference>
<evidence type="ECO:0000259" key="13">
    <source>
        <dbReference type="PROSITE" id="PS50885"/>
    </source>
</evidence>
<keyword evidence="16" id="KW-1185">Reference proteome</keyword>
<gene>
    <name evidence="14" type="ORF">A5880_000652</name>
    <name evidence="15" type="ORF">A5880_002929</name>
</gene>